<feature type="compositionally biased region" description="Basic residues" evidence="2">
    <location>
        <begin position="457"/>
        <end position="472"/>
    </location>
</feature>
<feature type="region of interest" description="Disordered" evidence="2">
    <location>
        <begin position="227"/>
        <end position="252"/>
    </location>
</feature>
<evidence type="ECO:0000256" key="1">
    <source>
        <dbReference type="SAM" id="Coils"/>
    </source>
</evidence>
<sequence>MSQQTSPSTSARSASPSTSGASVGITKNQGSKSPQGKAFLKTTARKLKLIFKVGSTSAKTKKVVEESGNESEDTEDTAVESKAAQHEASINNDDEVVSANVPQAAQESGNWKKATNETISENKATEEAASVNNNNDQAAATHVAEATINQAEADVTIIAHKHTTKATIHQVEVDDIVAATQDTAEAAMNQLKAFRDTIARNKAAEVAENSEVPGSKNDIRQAVAAVEVPSQTSGSASPETSASSPALTDVDAEGSVDGNFELELLETADELAAEAELEAYHEVWRKTPHGTNESAVGTKFAENVLNLIFENLGPASQRLFGATCKGVYDVYKKKFYDKAITVSWREDKFQGRNSGTKAYKEIILDWTLPPYLYTVGNDMKENEAVRAAYFPLILKKLDEDQKAQEKYAVLAKQRQERELVEAEHAEAKRIAAAAKKERAQAKKDAKAAASGGVVASKVKKPRGGARGGKKNKKTAKGQVIYNVIKSAKVVEELQAIEASSAIEVPKAVEEPKAVEKSKSIESPKALEAPKVEAPKVEKSVEPASQVVQASPENKRKRADDPDNEVDGSAKKVKVQHIVEPVDDTLNNNEKKSADGSEKKNVKIRKKVTFEEVNSAGNSEDATKSAEPVPSPNSASKRKRVEEDVAEVTESNKEDTTKRKMAKTKGAEFTAEKEVSTTAPTTGTKKGKEIEGVKGAESKKSKIAIANVGKVFQQLEAISTKDARVLETEKEQEVVMSEKPKVKKSAKESARIKSYVAYIKY</sequence>
<proteinExistence type="predicted"/>
<feature type="compositionally biased region" description="Basic and acidic residues" evidence="2">
    <location>
        <begin position="685"/>
        <end position="695"/>
    </location>
</feature>
<dbReference type="Proteomes" id="UP000070700">
    <property type="component" value="Unassembled WGS sequence"/>
</dbReference>
<feature type="compositionally biased region" description="Basic and acidic residues" evidence="2">
    <location>
        <begin position="508"/>
        <end position="521"/>
    </location>
</feature>
<evidence type="ECO:0000313" key="4">
    <source>
        <dbReference type="Proteomes" id="UP000070700"/>
    </source>
</evidence>
<dbReference type="GeneID" id="28830246"/>
<protein>
    <submittedName>
        <fullName evidence="3">Uncharacterized protein</fullName>
    </submittedName>
</protein>
<dbReference type="InParanoid" id="A0A194WSE7"/>
<feature type="region of interest" description="Disordered" evidence="2">
    <location>
        <begin position="1"/>
        <end position="39"/>
    </location>
</feature>
<evidence type="ECO:0000256" key="2">
    <source>
        <dbReference type="SAM" id="MobiDB-lite"/>
    </source>
</evidence>
<dbReference type="KEGG" id="psco:LY89DRAFT_739870"/>
<feature type="compositionally biased region" description="Acidic residues" evidence="2">
    <location>
        <begin position="67"/>
        <end position="78"/>
    </location>
</feature>
<feature type="compositionally biased region" description="Polar residues" evidence="2">
    <location>
        <begin position="25"/>
        <end position="34"/>
    </location>
</feature>
<dbReference type="AlphaFoldDB" id="A0A194WSE7"/>
<feature type="compositionally biased region" description="Low complexity" evidence="2">
    <location>
        <begin position="232"/>
        <end position="246"/>
    </location>
</feature>
<feature type="region of interest" description="Disordered" evidence="2">
    <location>
        <begin position="57"/>
        <end position="110"/>
    </location>
</feature>
<gene>
    <name evidence="3" type="ORF">LY89DRAFT_739870</name>
</gene>
<feature type="compositionally biased region" description="Basic and acidic residues" evidence="2">
    <location>
        <begin position="588"/>
        <end position="600"/>
    </location>
</feature>
<name>A0A194WSE7_MOLSC</name>
<feature type="compositionally biased region" description="Low complexity" evidence="2">
    <location>
        <begin position="1"/>
        <end position="22"/>
    </location>
</feature>
<feature type="region of interest" description="Disordered" evidence="2">
    <location>
        <begin position="450"/>
        <end position="472"/>
    </location>
</feature>
<evidence type="ECO:0000313" key="3">
    <source>
        <dbReference type="EMBL" id="KUJ10888.1"/>
    </source>
</evidence>
<reference evidence="3 4" key="1">
    <citation type="submission" date="2015-10" db="EMBL/GenBank/DDBJ databases">
        <title>Full genome of DAOMC 229536 Phialocephala scopiformis, a fungal endophyte of spruce producing the potent anti-insectan compound rugulosin.</title>
        <authorList>
            <consortium name="DOE Joint Genome Institute"/>
            <person name="Walker A.K."/>
            <person name="Frasz S.L."/>
            <person name="Seifert K.A."/>
            <person name="Miller J.D."/>
            <person name="Mondo S.J."/>
            <person name="Labutti K."/>
            <person name="Lipzen A."/>
            <person name="Dockter R."/>
            <person name="Kennedy M."/>
            <person name="Grigoriev I.V."/>
            <person name="Spatafora J.W."/>
        </authorList>
    </citation>
    <scope>NUCLEOTIDE SEQUENCE [LARGE SCALE GENOMIC DNA]</scope>
    <source>
        <strain evidence="3 4">CBS 120377</strain>
    </source>
</reference>
<feature type="compositionally biased region" description="Basic and acidic residues" evidence="2">
    <location>
        <begin position="527"/>
        <end position="540"/>
    </location>
</feature>
<organism evidence="3 4">
    <name type="scientific">Mollisia scopiformis</name>
    <name type="common">Conifer needle endophyte fungus</name>
    <name type="synonym">Phialocephala scopiformis</name>
    <dbReference type="NCBI Taxonomy" id="149040"/>
    <lineage>
        <taxon>Eukaryota</taxon>
        <taxon>Fungi</taxon>
        <taxon>Dikarya</taxon>
        <taxon>Ascomycota</taxon>
        <taxon>Pezizomycotina</taxon>
        <taxon>Leotiomycetes</taxon>
        <taxon>Helotiales</taxon>
        <taxon>Mollisiaceae</taxon>
        <taxon>Mollisia</taxon>
    </lineage>
</organism>
<keyword evidence="4" id="KW-1185">Reference proteome</keyword>
<keyword evidence="1" id="KW-0175">Coiled coil</keyword>
<dbReference type="OrthoDB" id="445357at2759"/>
<feature type="region of interest" description="Disordered" evidence="2">
    <location>
        <begin position="508"/>
        <end position="695"/>
    </location>
</feature>
<feature type="compositionally biased region" description="Polar residues" evidence="2">
    <location>
        <begin position="100"/>
        <end position="109"/>
    </location>
</feature>
<dbReference type="EMBL" id="KQ947428">
    <property type="protein sequence ID" value="KUJ10888.1"/>
    <property type="molecule type" value="Genomic_DNA"/>
</dbReference>
<feature type="coiled-coil region" evidence="1">
    <location>
        <begin position="410"/>
        <end position="444"/>
    </location>
</feature>
<dbReference type="RefSeq" id="XP_018065243.1">
    <property type="nucleotide sequence ID" value="XM_018220520.1"/>
</dbReference>
<accession>A0A194WSE7</accession>